<dbReference type="GO" id="GO:0004177">
    <property type="term" value="F:aminopeptidase activity"/>
    <property type="evidence" value="ECO:0007669"/>
    <property type="project" value="UniProtKB-KW"/>
</dbReference>
<sequence length="1204" mass="134406">MLRTIFLFELRHQFRSPVFWSAGGLFFLLTFAATTVESIRLGSGGTIHTNAPTAVAQIQLIMSLFFMVVTTAFVGNVVVRDDDSGFGAIIRSTRVGKLPYMLGRFSGAFIGAAIAFLAVPLAVWIGTFMPWVDPDNLGPNRIIDYAFGYYAIALPNLLITSAIFFAVACWTRSVTYSYLSVILFMFVYVTLTAMLATWPELSLASLFEPFGTVAFGLSVRYLTPVQSNTHALELTGILLGNRLLWLAISTAIVAASVWRFQFAEPGATARSTRRHAAREQKLAAVRPVILDRLPATAPLRAAWHQLWATTRFETRLIFKSPAFWVLAIVGAMNLIITLNLAGRFYGIPIWPRTFAIIDTVRAASSIITLLMAIYFAGEAVWRERERRFNEIVDATPVPNWTFLLGKLAGIAGALVVLCVGIVLLEAVVFQLVGGVTDIEPRRWLFWFVVPGTLYVIQLAVLSVVVQAISLNKFVGWLIMLLYLVAGIVFSSLGFDHPLLNYAEVPLPLSDMNGAAYGGATAWWLRLYWTAFALLLIVIGHLMWRRGTAVTVRRQLQTLPVRLRGTSMVYLIGALLLTGGLGSYLFYNMNVLNDYTQSSETDGQLARYEHLYSRYVDLPQPTLTDVKLKVDLYPARAAMNVDGVYRFVNATEEAIPTLHLRTMPGFDLALEAVDMAGARLVHEDKDHHYRIYRFDRPLEPGASGTLSFRVAIEKRGLAALPKDPQAYETDAQPAANGAYVVNYQILPLLGMDRTGFLQGKNLRHEHALGPDLPTPKLDDKAAQARNYAGLDRVDTDITVTTDADQTLVATGERVSESVSNGRRSARFVSPMPSLNFISIQSARYDVRSVDADGVDLQVYYHPAHGKNVDRMLGAMRSSLNYYRSNFGPYQYPYARIVERPGYGGGANSAAGTIGYSEKVGFIMDLSDPGRLDFVSYLTAHELAHQYWFHQLMPADMEGAELLTEGLAQYSALMVMKQRYGNEQVRTFLKYELDRYLQGRRAEAEEEKPLAYTRNQGYIHYNKASIVMYLLQDRLGEARVNAMLRDLIDRYRFRAAPYARSSDLLAGFLALARTDAERELILDQFHRITLYDLKASQATVHRLANGQFETTVTIDALKTYANGMGDEKEAPFDEQVDVGVFTARPGDKGFSRENVVSIRRAPIRSGTQQIRIVSQRKPLYAGVDPYVHFIDRSPNDNIVHISETAR</sequence>
<proteinExistence type="predicted"/>
<gene>
    <name evidence="3" type="ORF">E4L95_14675</name>
</gene>
<feature type="transmembrane region" description="Helical" evidence="1">
    <location>
        <begin position="176"/>
        <end position="198"/>
    </location>
</feature>
<keyword evidence="3" id="KW-0378">Hydrolase</keyword>
<feature type="transmembrane region" description="Helical" evidence="1">
    <location>
        <begin position="362"/>
        <end position="381"/>
    </location>
</feature>
<comment type="caution">
    <text evidence="3">The sequence shown here is derived from an EMBL/GenBank/DDBJ whole genome shotgun (WGS) entry which is preliminary data.</text>
</comment>
<dbReference type="GO" id="GO:0008237">
    <property type="term" value="F:metallopeptidase activity"/>
    <property type="evidence" value="ECO:0007669"/>
    <property type="project" value="InterPro"/>
</dbReference>
<feature type="transmembrane region" description="Helical" evidence="1">
    <location>
        <begin position="147"/>
        <end position="169"/>
    </location>
</feature>
<dbReference type="Gene3D" id="1.10.390.10">
    <property type="entry name" value="Neutral Protease Domain 2"/>
    <property type="match status" value="1"/>
</dbReference>
<dbReference type="OrthoDB" id="100605at2"/>
<feature type="transmembrane region" description="Helical" evidence="1">
    <location>
        <begin position="321"/>
        <end position="342"/>
    </location>
</feature>
<feature type="transmembrane region" description="Helical" evidence="1">
    <location>
        <begin position="526"/>
        <end position="543"/>
    </location>
</feature>
<dbReference type="InterPro" id="IPR014782">
    <property type="entry name" value="Peptidase_M1_dom"/>
</dbReference>
<dbReference type="Pfam" id="PF01433">
    <property type="entry name" value="Peptidase_M1"/>
    <property type="match status" value="1"/>
</dbReference>
<keyword evidence="3" id="KW-0645">Protease</keyword>
<dbReference type="SUPFAM" id="SSF55486">
    <property type="entry name" value="Metalloproteases ('zincins'), catalytic domain"/>
    <property type="match status" value="1"/>
</dbReference>
<dbReference type="AlphaFoldDB" id="A0A4Z1CKY9"/>
<keyword evidence="4" id="KW-1185">Reference proteome</keyword>
<evidence type="ECO:0000256" key="1">
    <source>
        <dbReference type="SAM" id="Phobius"/>
    </source>
</evidence>
<feature type="transmembrane region" description="Helical" evidence="1">
    <location>
        <begin position="100"/>
        <end position="127"/>
    </location>
</feature>
<feature type="transmembrane region" description="Helical" evidence="1">
    <location>
        <begin position="243"/>
        <end position="260"/>
    </location>
</feature>
<dbReference type="GO" id="GO:0008270">
    <property type="term" value="F:zinc ion binding"/>
    <property type="evidence" value="ECO:0007669"/>
    <property type="project" value="InterPro"/>
</dbReference>
<dbReference type="Proteomes" id="UP000297972">
    <property type="component" value="Unassembled WGS sequence"/>
</dbReference>
<evidence type="ECO:0000313" key="3">
    <source>
        <dbReference type="EMBL" id="TGN55826.1"/>
    </source>
</evidence>
<dbReference type="PANTHER" id="PTHR43471">
    <property type="entry name" value="ABC TRANSPORTER PERMEASE"/>
    <property type="match status" value="1"/>
</dbReference>
<keyword evidence="1" id="KW-0812">Transmembrane</keyword>
<name>A0A4Z1CKY9_9RHOB</name>
<feature type="transmembrane region" description="Helical" evidence="1">
    <location>
        <begin position="473"/>
        <end position="494"/>
    </location>
</feature>
<evidence type="ECO:0000313" key="4">
    <source>
        <dbReference type="Proteomes" id="UP000297972"/>
    </source>
</evidence>
<dbReference type="RefSeq" id="WP_135818234.1">
    <property type="nucleotide sequence ID" value="NZ_SRPG01000155.1"/>
</dbReference>
<keyword evidence="3" id="KW-0031">Aminopeptidase</keyword>
<protein>
    <submittedName>
        <fullName evidence="3">Aminopeptidase</fullName>
    </submittedName>
</protein>
<feature type="transmembrane region" description="Helical" evidence="1">
    <location>
        <begin position="443"/>
        <end position="461"/>
    </location>
</feature>
<keyword evidence="1" id="KW-1133">Transmembrane helix</keyword>
<organism evidence="3 4">
    <name type="scientific">Paracoccus liaowanqingii</name>
    <dbReference type="NCBI Taxonomy" id="2560053"/>
    <lineage>
        <taxon>Bacteria</taxon>
        <taxon>Pseudomonadati</taxon>
        <taxon>Pseudomonadota</taxon>
        <taxon>Alphaproteobacteria</taxon>
        <taxon>Rhodobacterales</taxon>
        <taxon>Paracoccaceae</taxon>
        <taxon>Paracoccus</taxon>
    </lineage>
</organism>
<dbReference type="InterPro" id="IPR027268">
    <property type="entry name" value="Peptidase_M4/M1_CTD_sf"/>
</dbReference>
<keyword evidence="1" id="KW-0472">Membrane</keyword>
<feature type="transmembrane region" description="Helical" evidence="1">
    <location>
        <begin position="402"/>
        <end position="423"/>
    </location>
</feature>
<evidence type="ECO:0000259" key="2">
    <source>
        <dbReference type="Pfam" id="PF01433"/>
    </source>
</evidence>
<reference evidence="3 4" key="1">
    <citation type="submission" date="2019-03" db="EMBL/GenBank/DDBJ databases">
        <authorList>
            <person name="Li J."/>
        </authorList>
    </citation>
    <scope>NUCLEOTIDE SEQUENCE [LARGE SCALE GENOMIC DNA]</scope>
    <source>
        <strain evidence="3 4">3058</strain>
    </source>
</reference>
<accession>A0A4Z1CKY9</accession>
<feature type="domain" description="Peptidase M1 membrane alanine aminopeptidase" evidence="2">
    <location>
        <begin position="876"/>
        <end position="1054"/>
    </location>
</feature>
<feature type="transmembrane region" description="Helical" evidence="1">
    <location>
        <begin position="564"/>
        <end position="586"/>
    </location>
</feature>
<feature type="transmembrane region" description="Helical" evidence="1">
    <location>
        <begin position="54"/>
        <end position="79"/>
    </location>
</feature>
<dbReference type="EMBL" id="SRPG01000155">
    <property type="protein sequence ID" value="TGN55826.1"/>
    <property type="molecule type" value="Genomic_DNA"/>
</dbReference>